<feature type="compositionally biased region" description="Basic and acidic residues" evidence="1">
    <location>
        <begin position="1180"/>
        <end position="1199"/>
    </location>
</feature>
<feature type="region of interest" description="Disordered" evidence="1">
    <location>
        <begin position="376"/>
        <end position="456"/>
    </location>
</feature>
<feature type="region of interest" description="Disordered" evidence="1">
    <location>
        <begin position="669"/>
        <end position="786"/>
    </location>
</feature>
<keyword evidence="3" id="KW-0648">Protein biosynthesis</keyword>
<feature type="compositionally biased region" description="Low complexity" evidence="1">
    <location>
        <begin position="1943"/>
        <end position="1959"/>
    </location>
</feature>
<feature type="compositionally biased region" description="Basic and acidic residues" evidence="1">
    <location>
        <begin position="2693"/>
        <end position="2717"/>
    </location>
</feature>
<dbReference type="Pfam" id="PF12807">
    <property type="entry name" value="eIF3_p135"/>
    <property type="match status" value="1"/>
</dbReference>
<name>A0A139XMA7_TOXGO</name>
<feature type="compositionally biased region" description="Polar residues" evidence="1">
    <location>
        <begin position="439"/>
        <end position="450"/>
    </location>
</feature>
<feature type="compositionally biased region" description="Basic and acidic residues" evidence="1">
    <location>
        <begin position="2837"/>
        <end position="2852"/>
    </location>
</feature>
<dbReference type="EMBL" id="AGQS02005605">
    <property type="protein sequence ID" value="KYF39911.1"/>
    <property type="molecule type" value="Genomic_DNA"/>
</dbReference>
<feature type="compositionally biased region" description="Basic and acidic residues" evidence="1">
    <location>
        <begin position="1606"/>
        <end position="1630"/>
    </location>
</feature>
<feature type="compositionally biased region" description="Polar residues" evidence="1">
    <location>
        <begin position="170"/>
        <end position="182"/>
    </location>
</feature>
<feature type="region of interest" description="Disordered" evidence="1">
    <location>
        <begin position="611"/>
        <end position="636"/>
    </location>
</feature>
<dbReference type="GO" id="GO:0003743">
    <property type="term" value="F:translation initiation factor activity"/>
    <property type="evidence" value="ECO:0007669"/>
    <property type="project" value="UniProtKB-KW"/>
</dbReference>
<feature type="compositionally biased region" description="Basic and acidic residues" evidence="1">
    <location>
        <begin position="66"/>
        <end position="90"/>
    </location>
</feature>
<feature type="compositionally biased region" description="Basic and acidic residues" evidence="1">
    <location>
        <begin position="982"/>
        <end position="1006"/>
    </location>
</feature>
<feature type="region of interest" description="Disordered" evidence="1">
    <location>
        <begin position="4554"/>
        <end position="4582"/>
    </location>
</feature>
<feature type="region of interest" description="Disordered" evidence="1">
    <location>
        <begin position="1531"/>
        <end position="1550"/>
    </location>
</feature>
<dbReference type="Proteomes" id="UP000074247">
    <property type="component" value="Unassembled WGS sequence"/>
</dbReference>
<feature type="compositionally biased region" description="Basic and acidic residues" evidence="1">
    <location>
        <begin position="1222"/>
        <end position="1244"/>
    </location>
</feature>
<feature type="compositionally biased region" description="Basic and acidic residues" evidence="1">
    <location>
        <begin position="376"/>
        <end position="393"/>
    </location>
</feature>
<proteinExistence type="predicted"/>
<feature type="compositionally biased region" description="Basic and acidic residues" evidence="1">
    <location>
        <begin position="2346"/>
        <end position="2369"/>
    </location>
</feature>
<feature type="region of interest" description="Disordered" evidence="1">
    <location>
        <begin position="1594"/>
        <end position="1727"/>
    </location>
</feature>
<feature type="region of interest" description="Disordered" evidence="1">
    <location>
        <begin position="124"/>
        <end position="210"/>
    </location>
</feature>
<feature type="compositionally biased region" description="Polar residues" evidence="1">
    <location>
        <begin position="1594"/>
        <end position="1605"/>
    </location>
</feature>
<evidence type="ECO:0000256" key="1">
    <source>
        <dbReference type="SAM" id="MobiDB-lite"/>
    </source>
</evidence>
<dbReference type="VEuPathDB" id="ToxoDB:TGARI_240380"/>
<feature type="compositionally biased region" description="Basic and acidic residues" evidence="1">
    <location>
        <begin position="1663"/>
        <end position="1687"/>
    </location>
</feature>
<feature type="compositionally biased region" description="Basic and acidic residues" evidence="1">
    <location>
        <begin position="2956"/>
        <end position="2997"/>
    </location>
</feature>
<feature type="region of interest" description="Disordered" evidence="1">
    <location>
        <begin position="1769"/>
        <end position="1966"/>
    </location>
</feature>
<dbReference type="CDD" id="cd15466">
    <property type="entry name" value="CLU-central"/>
    <property type="match status" value="1"/>
</dbReference>
<feature type="compositionally biased region" description="Basic and acidic residues" evidence="1">
    <location>
        <begin position="2784"/>
        <end position="2808"/>
    </location>
</feature>
<feature type="compositionally biased region" description="Basic and acidic residues" evidence="1">
    <location>
        <begin position="735"/>
        <end position="786"/>
    </location>
</feature>
<gene>
    <name evidence="3" type="ORF">TGARI_240380</name>
</gene>
<feature type="compositionally biased region" description="Basic and acidic residues" evidence="1">
    <location>
        <begin position="3102"/>
        <end position="3153"/>
    </location>
</feature>
<dbReference type="InterPro" id="IPR011990">
    <property type="entry name" value="TPR-like_helical_dom_sf"/>
</dbReference>
<feature type="region of interest" description="Disordered" evidence="1">
    <location>
        <begin position="2154"/>
        <end position="2187"/>
    </location>
</feature>
<feature type="region of interest" description="Disordered" evidence="1">
    <location>
        <begin position="3015"/>
        <end position="3210"/>
    </location>
</feature>
<evidence type="ECO:0000313" key="4">
    <source>
        <dbReference type="Proteomes" id="UP000074247"/>
    </source>
</evidence>
<feature type="compositionally biased region" description="Basic and acidic residues" evidence="1">
    <location>
        <begin position="1695"/>
        <end position="1711"/>
    </location>
</feature>
<feature type="region of interest" description="Disordered" evidence="1">
    <location>
        <begin position="1179"/>
        <end position="1293"/>
    </location>
</feature>
<feature type="compositionally biased region" description="Low complexity" evidence="1">
    <location>
        <begin position="322"/>
        <end position="339"/>
    </location>
</feature>
<dbReference type="InterPro" id="IPR025697">
    <property type="entry name" value="CLU_dom"/>
</dbReference>
<feature type="region of interest" description="Disordered" evidence="1">
    <location>
        <begin position="1046"/>
        <end position="1151"/>
    </location>
</feature>
<feature type="region of interest" description="Disordered" evidence="1">
    <location>
        <begin position="1438"/>
        <end position="1501"/>
    </location>
</feature>
<feature type="compositionally biased region" description="Polar residues" evidence="1">
    <location>
        <begin position="1462"/>
        <end position="1477"/>
    </location>
</feature>
<feature type="region of interest" description="Disordered" evidence="1">
    <location>
        <begin position="4107"/>
        <end position="4126"/>
    </location>
</feature>
<feature type="compositionally biased region" description="Basic and acidic residues" evidence="1">
    <location>
        <begin position="2288"/>
        <end position="2299"/>
    </location>
</feature>
<feature type="region of interest" description="Disordered" evidence="1">
    <location>
        <begin position="2202"/>
        <end position="2431"/>
    </location>
</feature>
<sequence length="4956" mass="545093">MEGEDKRERDEDQAEKDMASTTEEQERDDVTGLQREQIPQGMNTGERGRKSRDEGMLGVGFPSEAEPGRPQDRESTSREREEHVPHDLFACDRPFSLSKGVPARATQEAKQHTFLHLCSPLFSESAGTRSVNPDDNEGSQSDTEGGEGAGAQDGRIRVSGVRRAKEALESQRSIEGPSFQQDDPTESHELEREVNEDAFHPSGRTSLSSLPSLGRSHIPLVESQWFSGRPLHFQTQNDLRLFPVSPPLSFSSPGLKRKERGKSGLTLPVREPEEGEKQLDIVASFARLIKDIGRRTSTRLSRTDQGEPASVGEGGRIGLRWGTPGSIGTESSSEEGNSTWREGVGEEPNERRVGESLKNLSELYLDPSLSDMRWEENRRERSLEAPKLSKEASHGANPEEQERQETRAQGESRDGASATLQRTRRRTGIEGTMPYRGNEVTTHTLESVQEQGDRDASSFTFQKETPFFTLFCQELNACGRVRGGTGKGEPVENVMSECRRNTRSSSLPACSSSSSSRIFSDSPLARFRLETRHPGGITSRSSQLPALLSSFPPRIATQSFRFRRRYSHGNVPEDIISAPSPASASSPPCSFASPFRCRKHSRGSLCSTCPIPSSSSVSRCTDSPRRTGGSESDPCRLSPAASSLALLSPSSSSSPRIVLHVEALSESYKEPEGGLSSAASSFHSASPESTCAVSRTRLRRTERRGESIRRSSGNTGRVSPQLSRASPACRRIRRRSGDALGEHRTEAEPRQPPRGRKGERERTDKSARGSTDKEEAKRGEHATRPLFERPLRLSSLAVDKVSAVGESDREVENYQKTTSASEVAGQISGFKEKDIYVLSGHSGEENHAASSPSSHSHTPVSTPEVPATAGGSECFHNGRTRVLSLCRETGANSQKPFTLIPAPKEGKWKEAKERIEEISTVNVREAVQKYERVGPHVSLSKEELEGVGTERENMGGCTVLVKKPSVSTPDEGLFPFPCSNRPQERNKIEDGERDQGKPEREEHGESSWKQPGSETDEHLVRKECVSKDSPENRLPLFALYLRQPIAELPYVGKEGTGDETRTEGCRRGEATQREASHRGQGIDMGKERRGSYGDGNQAGTAQPGKEPVEEVNAQEGQRSRQAERYPPTGGDGEDNQSCSKLLPPGGAPCKVQRENTVLCGLTPLSSLLVQKSAIEMCDDAEGREVLAPEKTHTRDRQRETPNSVPINRVDGGAELAQANEVGGKREGERRRAATQPEDSKKAENEGEEAGMQDHSGKEDETDTNTSYESLQEKPDGVEDNCPSNCRKESDPSCLSDSQVQCLAETFWGFCRASASSSLPSSVSSSSPSEHSGSVSPLFASRVTSLSSSVSSVSSPAPFSPSVATHSSSPSPSASPRSLCSSLLFDGDVESGTEEQRTSPASPSSLGSPRVSTGRSTGDLSGSLSRRFCFLRSSLLPRRARANGPGDKKKRITVRKAAATPVRPQSRQDQITVSNTHADSGATKLGSHLSRKEEDVPGPGENPFEVGMDCGRSVRDQGRFSACALSQSSSSPRVTPFSLSLSPSLTDTSSLPLPRCERTGLSSCSHRSSRDGVAVSLEPPLFVRVAATATSMDMSAYPESSMSETKAGNDGEMKEGKDAPHIFREQSDGDGRNANQEAQVSRECLGSRGVGEMERQMWTAGLGRPDRAEERAEDVEKPGEHGQSEERRNRGRRRPERSCALKKESQYQEADAHTTSTPSGTPASRHVAVGECHHAFSASSSSASSPAPASALSVLSSCELPAVAGVLWSPASPRGVPLALDSDEEPAGEGAGTEVCACYRFSEEEEENEVEHYHENEGRKEQCGQEVLRKGQNPGESEGGEETTKGGAAREGTKRTVEQAEQEDREDDLSPGKYGREQDETSSYKGKMVAAGEAERNEDDREASHTEDERGRHDPNILRTRRTRECEEDALRPVTPSSFPPQFAGRPASSRAASRQSVSAPCRRDPDPQVVVELSHEEGDTFGDAASSDASRFFLVVPRAEVEETSESCLTTNIGLVYSCSEEREETGHAFPLSVPPVLVTDDERVSEREVLVESAWVATERQRHEGACLLPNTKVGREAAGGEGPQLEDAAVLLTDDDSEAEEANSSGELWRPPRLLLEDKVEEIEQEAIKSPSDSGSELVCRFVVAEKRSEGDVGDRADSWPAREVDEQIHSMRTGQRQGRGASTATEISCLARPCECVARKSGERSEDDTATVSPAHNRFVMHPAVAAPPHDYSSSSPSSFDKDQLCPRRMRDEWTKAHGGGETEATGDIEERVARNKGSKTDGGNPDREPRREKTGLGHRGRVAVDNAAAAVPPHSVKRPGGRTAGKTRQEDRHGKGKRKQARGADLRQTEGAALDHERRPKEHRGQARGHLSRRERQTDTPGKLCWRVDDSRRSDGREGRLTWGTEAEISDGSPDAQMKRDPNGEQLKDGTREALCACSISDEEAQSHDFDEDANGEALAFQAASAGAPTTTDIVAGCFHSDPSRVGTFHARSFAPSSPASPFSSAQVSCSVASVARRRHSLALPLSSGGPGSVTQASEEAEVFWRRMSTGEVGAREKRSHSSSRGKREEAPFPSRIGRRPPLPSPSGASFRVSLSRIGEDEEGETQGREEAQMLMHSSVLPLKEEAGFPTAGKSRVASHSMHRGASVPKDDGSTTRPVEATSEGDEDWVLSAGVKGERKAPGKPRQHAGNDEHERGSGDERHRRQKPGEARRSPVSRAARVQKQSTEASAKLYTGGNVSEEDTRKEDTRPSDGSEERRRPTQSVSREVLPVPSAPRIQRRGETDVARTRIVDKKQQEVLHAKGDLPTGKAAHVQRLRSVLIIERQTDDEDEQKSGEHRAERDPDRSSLRRLLQGSRLRIETDEESSEDERLAPSGGSVRMPSSQSRFSSGSSASSQSSFSSPSFSDTSSGSRRETVSRPPQKRRNKTKKKRHCDIPRSVPADAYSDGSVAEDMRMLRFERRTSEKKTPGRSADREATVEKTERGKSAEARARDEKLWRRGTRVFMEVVTDTEDEWGEETTEMTTTGWKKFSEDSRVLSSLPGNDISEEVDKTRQISAESGATAKGGARSPREKLEEPRVAREAAYPEQLTAKVPENQADKVTARSDDRVARLPRESSHIAHSHEKLTGTLHDQKWRSPRSEKGSKRTGDASCAHTPVGGTHRGSGGNRQDSKRNQPLHTQKDGEEGEGDGGEANEDRGCSGDILARSKPNTMWRATHWWRAALESFFSMSLLSSYELVGTKGAAGVLRGELPGPNSVSLLSSNWHDRLQWSFRQVVEEARRLGIVAREKWADKELLLCKEIGYFTAAARAAAVVLSHTHPAGDFDAASNQEFLTAEGDGVWLRRCRGADDTDRKGASLIRKGKMSQAKPGVAGCFVEVKPDNLPAVWRVYRPKFEDDKVFVFDSLVLTVVHGSRRHGVSTRSARKVYANDYKGRQAAATVIYQMNLTADLACDAEAEEFLMSDVHRRHLQFARKTQDLDFGRTDYALPVCTLVDYAGQRIMVEPLMPIEPEPVNVEKELVEILKKEMPFYVQQCKARGSEYLALDAVDKVDRKVDRKMRFISKSLNIFGCPFPFGHSDFDSKCRIPRAHLWRSRVDQLCVLRNLQELLPPAVIKGKVHPTHRMRERFVQQIFDIPLPSTAAAPWTATKAENTISKFLQTTRPGSGLELLEVAHDALVECVQDDLVPTIEALHVNFLDSSDVSHALHEQGVNMKSLGLMYNRFAGAVFRDASLREMLARAAKHLFLKQMEVLVRKKAYRKVLWVELLQTTIVALFNIVLGTTEETRSFWQEQLLPEVAEIFGVDLVGTVTPRSVCHPSLFKAMEFHLGVKFEATVFQKTQTGENESLFLQLPFTPADLSHFTSIRDVALFPHIDFIRNLVTNNTSAFPASAARSVEESRFPTSSTVDDSRSRDARAYPFGQSPGSESVQRHRTKFGECTEVDSHSSSLFAPRGERLWEQRDGDVGETSQEADGGLVLNVSDAGKKTDTTQANNVASLRTFCGFFPQVKTVVPASLGIIRTAQEQAERFPVTRDISLDVKIDQMKAGLTLTRRLPMVYGTAGMASHGLNGAIRASVLGVAYPCHPHCIMSLKRSPTLTTEAARGRGKGVLSQRATSKRDTTELEKRLRKSCPKALGQTERCLIFEGFRISLALFLTLHTMVASDIVKIGKIVTQLAYVLLQHGDTRQAIAAAEYIHTRLPDIGFLHGDAKLIQLQCRAKTSKLHSMVQMYKELVPDFLFFEGPLSLRLMLMELLIAAVAFQHKQYAAAIPPGLKVYHASALTVNPNGCHWTGVAALRLIGKSLMELRRFSEAIMVLEDAVRGGRKDPSLPFFVTCMNRYWLAVALSKVGRFRDARKEAAGALVVLEDRLGENHPATLSALFFVAELDQTVGCEDIVAPPLKIMDGEDTLLREFGKAASVDVGELMLYRPIGPEDLEIVEMVARDRRRGKSRQSAIKNFTTLFRRVLSGEKYLLVTQAQYQDSRDQGTRRLLAAVKHTLTVKMCDLSLPIQRAVAYRLYVLCVSQSGSSFLRKLAAMDRDGVMGKDEIERERKKVTKHGDDSSFGPGSHATGSKAGKDAHKDKDLSAHLDDCFIFHRASSKYGTRIAPDSEILSTAVKADPSSLPSREHGNLMMTLLVFSPPTSDFASMLEDCIEDCRQEPGLVPAVWFDRLVGRIVAENGTPNDLVCFISMLRAFFSPIQKRIFLFFLHEEYARTDLDPSLFHSHAARRELYIDTVRKLIQVRMNNARFREYQRLKRLQEKNKKDRKKRKQQSHGSLTSFDVTESDWAHLSYLEYNIEKEDPSDAEEYLDTTGLINGCVWNGISLQNLNVRLSEQLIYQDALEKEYTSKANVPGMSIVKGKDTESITVLESVVDHTDRRLLGKGWISGRTSTRAMGRAAELSLQKFGGQAGLVTQSVSSACLAYNLDKIERLPVPREEDDLAWRLAVEGGFLA</sequence>
<feature type="compositionally biased region" description="Low complexity" evidence="1">
    <location>
        <begin position="2887"/>
        <end position="2915"/>
    </location>
</feature>
<protein>
    <submittedName>
        <fullName evidence="3">Translation initiation factor eIF3 subunit 135</fullName>
    </submittedName>
</protein>
<dbReference type="Gene3D" id="1.25.40.10">
    <property type="entry name" value="Tetratricopeptide repeat domain"/>
    <property type="match status" value="1"/>
</dbReference>
<feature type="compositionally biased region" description="Basic and acidic residues" evidence="1">
    <location>
        <begin position="2746"/>
        <end position="2764"/>
    </location>
</feature>
<feature type="compositionally biased region" description="Basic residues" evidence="1">
    <location>
        <begin position="2925"/>
        <end position="2937"/>
    </location>
</feature>
<feature type="compositionally biased region" description="Basic and acidic residues" evidence="1">
    <location>
        <begin position="400"/>
        <end position="414"/>
    </location>
</feature>
<accession>A0A139XMA7</accession>
<feature type="region of interest" description="Disordered" evidence="1">
    <location>
        <begin position="499"/>
        <end position="518"/>
    </location>
</feature>
<feature type="compositionally biased region" description="Basic and acidic residues" evidence="1">
    <location>
        <begin position="1809"/>
        <end position="1828"/>
    </location>
</feature>
<feature type="domain" description="Clu" evidence="2">
    <location>
        <begin position="3243"/>
        <end position="3620"/>
    </location>
</feature>
<feature type="compositionally biased region" description="Polar residues" evidence="1">
    <location>
        <begin position="1712"/>
        <end position="1721"/>
    </location>
</feature>
<feature type="compositionally biased region" description="Basic and acidic residues" evidence="1">
    <location>
        <begin position="1"/>
        <end position="18"/>
    </location>
</feature>
<dbReference type="PROSITE" id="PS51823">
    <property type="entry name" value="CLU"/>
    <property type="match status" value="1"/>
</dbReference>
<organism evidence="3 4">
    <name type="scientific">Toxoplasma gondii ARI</name>
    <dbReference type="NCBI Taxonomy" id="1074872"/>
    <lineage>
        <taxon>Eukaryota</taxon>
        <taxon>Sar</taxon>
        <taxon>Alveolata</taxon>
        <taxon>Apicomplexa</taxon>
        <taxon>Conoidasida</taxon>
        <taxon>Coccidia</taxon>
        <taxon>Eucoccidiorida</taxon>
        <taxon>Eimeriorina</taxon>
        <taxon>Sarcocystidae</taxon>
        <taxon>Toxoplasma</taxon>
    </lineage>
</organism>
<keyword evidence="3" id="KW-0396">Initiation factor</keyword>
<feature type="compositionally biased region" description="Basic and acidic residues" evidence="1">
    <location>
        <begin position="1867"/>
        <end position="1878"/>
    </location>
</feature>
<feature type="region of interest" description="Disordered" evidence="1">
    <location>
        <begin position="962"/>
        <end position="1032"/>
    </location>
</feature>
<feature type="compositionally biased region" description="Basic and acidic residues" evidence="1">
    <location>
        <begin position="3174"/>
        <end position="3188"/>
    </location>
</feature>
<feature type="region of interest" description="Disordered" evidence="1">
    <location>
        <begin position="838"/>
        <end position="874"/>
    </location>
</feature>
<feature type="region of interest" description="Disordered" evidence="1">
    <location>
        <begin position="1"/>
        <end position="95"/>
    </location>
</feature>
<feature type="compositionally biased region" description="Acidic residues" evidence="1">
    <location>
        <begin position="3189"/>
        <end position="3198"/>
    </location>
</feature>
<feature type="compositionally biased region" description="Basic and acidic residues" evidence="1">
    <location>
        <begin position="3074"/>
        <end position="3086"/>
    </location>
</feature>
<dbReference type="OrthoDB" id="626167at2759"/>
<comment type="caution">
    <text evidence="3">The sequence shown here is derived from an EMBL/GenBank/DDBJ whole genome shotgun (WGS) entry which is preliminary data.</text>
</comment>
<feature type="compositionally biased region" description="Polar residues" evidence="1">
    <location>
        <begin position="2173"/>
        <end position="2187"/>
    </location>
</feature>
<feature type="compositionally biased region" description="Basic and acidic residues" evidence="1">
    <location>
        <begin position="1892"/>
        <end position="1915"/>
    </location>
</feature>
<feature type="compositionally biased region" description="Basic and acidic residues" evidence="1">
    <location>
        <begin position="2421"/>
        <end position="2431"/>
    </location>
</feature>
<feature type="compositionally biased region" description="Polar residues" evidence="1">
    <location>
        <begin position="1397"/>
        <end position="1418"/>
    </location>
</feature>
<feature type="compositionally biased region" description="Polar residues" evidence="1">
    <location>
        <begin position="125"/>
        <end position="143"/>
    </location>
</feature>
<evidence type="ECO:0000259" key="2">
    <source>
        <dbReference type="PROSITE" id="PS51823"/>
    </source>
</evidence>
<feature type="region of interest" description="Disordered" evidence="1">
    <location>
        <begin position="1314"/>
        <end position="1419"/>
    </location>
</feature>
<feature type="region of interest" description="Disordered" evidence="1">
    <location>
        <begin position="251"/>
        <end position="271"/>
    </location>
</feature>
<feature type="compositionally biased region" description="Basic and acidic residues" evidence="1">
    <location>
        <begin position="2154"/>
        <end position="2172"/>
    </location>
</feature>
<feature type="compositionally biased region" description="Low complexity" evidence="1">
    <location>
        <begin position="676"/>
        <end position="689"/>
    </location>
</feature>
<evidence type="ECO:0000313" key="3">
    <source>
        <dbReference type="EMBL" id="KYF39911.1"/>
    </source>
</evidence>
<feature type="region of interest" description="Disordered" evidence="1">
    <location>
        <begin position="2555"/>
        <end position="2997"/>
    </location>
</feature>
<feature type="compositionally biased region" description="Basic and acidic residues" evidence="1">
    <location>
        <begin position="46"/>
        <end position="55"/>
    </location>
</feature>
<feature type="compositionally biased region" description="Low complexity" evidence="1">
    <location>
        <begin position="848"/>
        <end position="863"/>
    </location>
</feature>
<dbReference type="InterPro" id="IPR033646">
    <property type="entry name" value="CLU-central"/>
</dbReference>
<feature type="compositionally biased region" description="Basic and acidic residues" evidence="1">
    <location>
        <begin position="185"/>
        <end position="199"/>
    </location>
</feature>
<feature type="compositionally biased region" description="Acidic residues" evidence="1">
    <location>
        <begin position="3015"/>
        <end position="3025"/>
    </location>
</feature>
<feature type="compositionally biased region" description="Basic and acidic residues" evidence="1">
    <location>
        <begin position="2243"/>
        <end position="2264"/>
    </location>
</feature>
<feature type="compositionally biased region" description="Low complexity" evidence="1">
    <location>
        <begin position="504"/>
        <end position="518"/>
    </location>
</feature>
<feature type="compositionally biased region" description="Basic and acidic residues" evidence="1">
    <location>
        <begin position="2390"/>
        <end position="2404"/>
    </location>
</feature>
<feature type="compositionally biased region" description="Basic and acidic residues" evidence="1">
    <location>
        <begin position="1055"/>
        <end position="1077"/>
    </location>
</feature>
<feature type="region of interest" description="Disordered" evidence="1">
    <location>
        <begin position="297"/>
        <end position="355"/>
    </location>
</feature>
<feature type="region of interest" description="Disordered" evidence="1">
    <location>
        <begin position="3894"/>
        <end position="3934"/>
    </location>
</feature>
<feature type="compositionally biased region" description="Low complexity" evidence="1">
    <location>
        <begin position="1314"/>
        <end position="1381"/>
    </location>
</feature>
<reference evidence="3 4" key="1">
    <citation type="journal article" date="2016" name="Nat. Commun.">
        <title>Local admixture of amplified and diversified secreted pathogenesis determinants shapes mosaic Toxoplasma gondii genomes.</title>
        <authorList>
            <person name="Lorenzi H."/>
            <person name="Khan A."/>
            <person name="Behnke M.S."/>
            <person name="Namasivayam S."/>
            <person name="Swapna L.S."/>
            <person name="Hadjithomas M."/>
            <person name="Karamycheva S."/>
            <person name="Pinney D."/>
            <person name="Brunk B.P."/>
            <person name="Ajioka J.W."/>
            <person name="Ajzenberg D."/>
            <person name="Boothroyd J.C."/>
            <person name="Boyle J.P."/>
            <person name="Darde M.L."/>
            <person name="Diaz-Miranda M.A."/>
            <person name="Dubey J.P."/>
            <person name="Fritz H.M."/>
            <person name="Gennari S.M."/>
            <person name="Gregory B.D."/>
            <person name="Kim K."/>
            <person name="Saeij J.P."/>
            <person name="Su C."/>
            <person name="White M.W."/>
            <person name="Zhu X.Q."/>
            <person name="Howe D.K."/>
            <person name="Rosenthal B.M."/>
            <person name="Grigg M.E."/>
            <person name="Parkinson J."/>
            <person name="Liu L."/>
            <person name="Kissinger J.C."/>
            <person name="Roos D.S."/>
            <person name="Sibley L.D."/>
        </authorList>
    </citation>
    <scope>NUCLEOTIDE SEQUENCE [LARGE SCALE GENOMIC DNA]</scope>
    <source>
        <strain evidence="3 4">ARI</strain>
    </source>
</reference>
<feature type="compositionally biased region" description="Basic and acidic residues" evidence="1">
    <location>
        <begin position="4554"/>
        <end position="4563"/>
    </location>
</feature>
<dbReference type="SUPFAM" id="SSF48452">
    <property type="entry name" value="TPR-like"/>
    <property type="match status" value="1"/>
</dbReference>
<feature type="compositionally biased region" description="Basic and acidic residues" evidence="1">
    <location>
        <begin position="1015"/>
        <end position="1031"/>
    </location>
</feature>